<evidence type="ECO:0000256" key="7">
    <source>
        <dbReference type="PIRSR" id="PIRSR002854-1"/>
    </source>
</evidence>
<dbReference type="PANTHER" id="PTHR30429:SF0">
    <property type="entry name" value="METHIONINE-BINDING LIPOPROTEIN METQ"/>
    <property type="match status" value="1"/>
</dbReference>
<dbReference type="Proteomes" id="UP000323257">
    <property type="component" value="Unassembled WGS sequence"/>
</dbReference>
<evidence type="ECO:0000256" key="6">
    <source>
        <dbReference type="PIRNR" id="PIRNR002854"/>
    </source>
</evidence>
<sequence length="296" mass="31488">MRKISLILLTLVLAVVVSACGAKNNEGGNNAATGNGGATNNAATNDAEGNAAGETTEEVTLKVGASPVPHAEILKHIAPALKEQGINLEVTEFTDYVQPNVQLYEKAIDANFFQHVPYLDQFNTDKGYDLVSVGTVHVEPFGGYSKKVKSVDELKEGAKVVIPNDPSNAGRALALLEKQGVIKLKAGVGVAGTVADIEENAKKLDITEVEAAMLPRLLDEVDLALINTNYALEAKLVPTTDALFLEDKESPYANILAARPDNKDSDAIKKLMAALQSEDVKTFINDTYKGAIVPAF</sequence>
<dbReference type="GO" id="GO:0016020">
    <property type="term" value="C:membrane"/>
    <property type="evidence" value="ECO:0007669"/>
    <property type="project" value="UniProtKB-SubCell"/>
</dbReference>
<organism evidence="10 11">
    <name type="scientific">Paenibacillus methanolicus</name>
    <dbReference type="NCBI Taxonomy" id="582686"/>
    <lineage>
        <taxon>Bacteria</taxon>
        <taxon>Bacillati</taxon>
        <taxon>Bacillota</taxon>
        <taxon>Bacilli</taxon>
        <taxon>Bacillales</taxon>
        <taxon>Paenibacillaceae</taxon>
        <taxon>Paenibacillus</taxon>
    </lineage>
</organism>
<evidence type="ECO:0000256" key="9">
    <source>
        <dbReference type="SAM" id="SignalP"/>
    </source>
</evidence>
<evidence type="ECO:0000256" key="5">
    <source>
        <dbReference type="ARBA" id="ARBA00023288"/>
    </source>
</evidence>
<dbReference type="Pfam" id="PF03180">
    <property type="entry name" value="Lipoprotein_9"/>
    <property type="match status" value="1"/>
</dbReference>
<dbReference type="SUPFAM" id="SSF53850">
    <property type="entry name" value="Periplasmic binding protein-like II"/>
    <property type="match status" value="1"/>
</dbReference>
<comment type="subcellular location">
    <subcellularLocation>
        <location evidence="1">Membrane</location>
        <topology evidence="1">Lipid-anchor</topology>
    </subcellularLocation>
</comment>
<feature type="lipid moiety-binding region" description="S-diacylglycerol cysteine" evidence="7">
    <location>
        <position position="20"/>
    </location>
</feature>
<dbReference type="PROSITE" id="PS51257">
    <property type="entry name" value="PROKAR_LIPOPROTEIN"/>
    <property type="match status" value="1"/>
</dbReference>
<dbReference type="PIRSF" id="PIRSF002854">
    <property type="entry name" value="MetQ"/>
    <property type="match status" value="1"/>
</dbReference>
<dbReference type="PANTHER" id="PTHR30429">
    <property type="entry name" value="D-METHIONINE-BINDING LIPOPROTEIN METQ"/>
    <property type="match status" value="1"/>
</dbReference>
<evidence type="ECO:0000313" key="11">
    <source>
        <dbReference type="Proteomes" id="UP000323257"/>
    </source>
</evidence>
<dbReference type="CDD" id="cd13597">
    <property type="entry name" value="PBP2_lipoprotein_Tp32"/>
    <property type="match status" value="1"/>
</dbReference>
<evidence type="ECO:0000256" key="4">
    <source>
        <dbReference type="ARBA" id="ARBA00023139"/>
    </source>
</evidence>
<keyword evidence="3" id="KW-0472">Membrane</keyword>
<evidence type="ECO:0000256" key="2">
    <source>
        <dbReference type="ARBA" id="ARBA00022729"/>
    </source>
</evidence>
<evidence type="ECO:0000256" key="1">
    <source>
        <dbReference type="ARBA" id="ARBA00004635"/>
    </source>
</evidence>
<proteinExistence type="inferred from homology"/>
<accession>A0A5S5C7D6</accession>
<evidence type="ECO:0000256" key="3">
    <source>
        <dbReference type="ARBA" id="ARBA00023136"/>
    </source>
</evidence>
<reference evidence="10 11" key="1">
    <citation type="submission" date="2019-07" db="EMBL/GenBank/DDBJ databases">
        <title>Genomic Encyclopedia of Type Strains, Phase III (KMG-III): the genomes of soil and plant-associated and newly described type strains.</title>
        <authorList>
            <person name="Whitman W."/>
        </authorList>
    </citation>
    <scope>NUCLEOTIDE SEQUENCE [LARGE SCALE GENOMIC DNA]</scope>
    <source>
        <strain evidence="10 11">BL24</strain>
    </source>
</reference>
<evidence type="ECO:0000313" key="10">
    <source>
        <dbReference type="EMBL" id="TYP73893.1"/>
    </source>
</evidence>
<dbReference type="EMBL" id="VNHS01000006">
    <property type="protein sequence ID" value="TYP73893.1"/>
    <property type="molecule type" value="Genomic_DNA"/>
</dbReference>
<comment type="caution">
    <text evidence="10">The sequence shown here is derived from an EMBL/GenBank/DDBJ whole genome shotgun (WGS) entry which is preliminary data.</text>
</comment>
<keyword evidence="4" id="KW-0564">Palmitate</keyword>
<dbReference type="AlphaFoldDB" id="A0A5S5C7D6"/>
<keyword evidence="5 6" id="KW-0449">Lipoprotein</keyword>
<keyword evidence="11" id="KW-1185">Reference proteome</keyword>
<dbReference type="OrthoDB" id="9812878at2"/>
<protein>
    <recommendedName>
        <fullName evidence="6">Lipoprotein</fullName>
    </recommendedName>
</protein>
<gene>
    <name evidence="10" type="ORF">BCM02_106172</name>
</gene>
<dbReference type="RefSeq" id="WP_148930323.1">
    <property type="nucleotide sequence ID" value="NZ_VNHS01000006.1"/>
</dbReference>
<feature type="region of interest" description="Disordered" evidence="8">
    <location>
        <begin position="26"/>
        <end position="54"/>
    </location>
</feature>
<evidence type="ECO:0000256" key="8">
    <source>
        <dbReference type="SAM" id="MobiDB-lite"/>
    </source>
</evidence>
<dbReference type="Gene3D" id="3.40.190.10">
    <property type="entry name" value="Periplasmic binding protein-like II"/>
    <property type="match status" value="2"/>
</dbReference>
<keyword evidence="2 9" id="KW-0732">Signal</keyword>
<feature type="chain" id="PRO_5039170833" description="Lipoprotein" evidence="9">
    <location>
        <begin position="22"/>
        <end position="296"/>
    </location>
</feature>
<dbReference type="InterPro" id="IPR004872">
    <property type="entry name" value="Lipoprotein_NlpA"/>
</dbReference>
<comment type="similarity">
    <text evidence="6">Belongs to the nlpA lipoprotein family.</text>
</comment>
<dbReference type="NCBIfam" id="TIGR00363">
    <property type="entry name" value="MetQ/NlpA family lipoprotein"/>
    <property type="match status" value="1"/>
</dbReference>
<name>A0A5S5C7D6_9BACL</name>
<feature type="signal peptide" evidence="9">
    <location>
        <begin position="1"/>
        <end position="21"/>
    </location>
</feature>